<evidence type="ECO:0000256" key="1">
    <source>
        <dbReference type="ARBA" id="ARBA00010923"/>
    </source>
</evidence>
<keyword evidence="5" id="KW-0255">Endonuclease</keyword>
<comment type="similarity">
    <text evidence="1">Belongs to the type-I restriction system S methylase family.</text>
</comment>
<evidence type="ECO:0000313" key="5">
    <source>
        <dbReference type="EMBL" id="MDF3841397.1"/>
    </source>
</evidence>
<evidence type="ECO:0000256" key="2">
    <source>
        <dbReference type="ARBA" id="ARBA00022747"/>
    </source>
</evidence>
<keyword evidence="5" id="KW-0540">Nuclease</keyword>
<sequence>MGSGSYVSIGELESLGAITAIQDGNHGNYHPKASEYTSSGIPFVMASDIKDGRVDLKGCSRLPKERTDRLRIGFAKSGDVLLTHKGTVGSVALAPNVPDYLMLTPQVTYYRTASDQLLPAYLAYAFREPGFQQQMISESAQSTRPYIGIQAQRRLRVRYVDIKNQHRIVSILSAYDDLIENNTRRIEILEEMARRLYEEWFVQFRFPGHEGVVFEDDVPQGWSRVRLDSVAEVNPEAISPKNAPDEIMYVDISSVSTRQVNKLQRLEFSEAPGRARRKVISGDVVWSCVRPALRSYALIIDPPPNTIVSTGFAVVRADSVPFSYLYQVLGSDQFVSYLDNHATGAAYPAVKASDFEAAEVVLPCKNLLAQFDGAVLPMLKMIHVLRLKNNNLQSQRDLLLPKLISGEIDVSDIPMPT</sequence>
<proteinExistence type="inferred from homology"/>
<dbReference type="SUPFAM" id="SSF116734">
    <property type="entry name" value="DNA methylase specificity domain"/>
    <property type="match status" value="2"/>
</dbReference>
<protein>
    <submittedName>
        <fullName evidence="5">Restriction endonuclease subunit S</fullName>
    </submittedName>
</protein>
<comment type="caution">
    <text evidence="5">The sequence shown here is derived from an EMBL/GenBank/DDBJ whole genome shotgun (WGS) entry which is preliminary data.</text>
</comment>
<evidence type="ECO:0000256" key="3">
    <source>
        <dbReference type="ARBA" id="ARBA00023125"/>
    </source>
</evidence>
<dbReference type="EMBL" id="JARJLR010000131">
    <property type="protein sequence ID" value="MDF3841397.1"/>
    <property type="molecule type" value="Genomic_DNA"/>
</dbReference>
<dbReference type="GO" id="GO:0009307">
    <property type="term" value="P:DNA restriction-modification system"/>
    <property type="evidence" value="ECO:0007669"/>
    <property type="project" value="UniProtKB-KW"/>
</dbReference>
<evidence type="ECO:0000259" key="4">
    <source>
        <dbReference type="Pfam" id="PF01420"/>
    </source>
</evidence>
<keyword evidence="5" id="KW-0378">Hydrolase</keyword>
<dbReference type="PANTHER" id="PTHR30408">
    <property type="entry name" value="TYPE-1 RESTRICTION ENZYME ECOKI SPECIFICITY PROTEIN"/>
    <property type="match status" value="1"/>
</dbReference>
<keyword evidence="3" id="KW-0238">DNA-binding</keyword>
<dbReference type="GO" id="GO:0004519">
    <property type="term" value="F:endonuclease activity"/>
    <property type="evidence" value="ECO:0007669"/>
    <property type="project" value="UniProtKB-KW"/>
</dbReference>
<dbReference type="InterPro" id="IPR052021">
    <property type="entry name" value="Type-I_RS_S_subunit"/>
</dbReference>
<organism evidence="5 6">
    <name type="scientific">Pseudomonas citronellolis</name>
    <dbReference type="NCBI Taxonomy" id="53408"/>
    <lineage>
        <taxon>Bacteria</taxon>
        <taxon>Pseudomonadati</taxon>
        <taxon>Pseudomonadota</taxon>
        <taxon>Gammaproteobacteria</taxon>
        <taxon>Pseudomonadales</taxon>
        <taxon>Pseudomonadaceae</taxon>
        <taxon>Pseudomonas</taxon>
    </lineage>
</organism>
<keyword evidence="2" id="KW-0680">Restriction system</keyword>
<dbReference type="Gene3D" id="3.90.220.20">
    <property type="entry name" value="DNA methylase specificity domains"/>
    <property type="match status" value="2"/>
</dbReference>
<dbReference type="InterPro" id="IPR000055">
    <property type="entry name" value="Restrct_endonuc_typeI_TRD"/>
</dbReference>
<evidence type="ECO:0000313" key="6">
    <source>
        <dbReference type="Proteomes" id="UP001220662"/>
    </source>
</evidence>
<dbReference type="Proteomes" id="UP001220662">
    <property type="component" value="Unassembled WGS sequence"/>
</dbReference>
<dbReference type="Pfam" id="PF01420">
    <property type="entry name" value="Methylase_S"/>
    <property type="match status" value="1"/>
</dbReference>
<dbReference type="PANTHER" id="PTHR30408:SF13">
    <property type="entry name" value="TYPE I RESTRICTION ENZYME HINDI SPECIFICITY SUBUNIT"/>
    <property type="match status" value="1"/>
</dbReference>
<reference evidence="5" key="1">
    <citation type="submission" date="2023-03" db="EMBL/GenBank/DDBJ databases">
        <title>Draft assemblies of triclosan tolerant bacteria isolated from returned activated sludge.</title>
        <authorList>
            <person name="Van Hamelsveld S."/>
        </authorList>
    </citation>
    <scope>NUCLEOTIDE SEQUENCE</scope>
    <source>
        <strain evidence="5">GW210015_S63</strain>
    </source>
</reference>
<accession>A0AAW6P2I9</accession>
<name>A0AAW6P2I9_9PSED</name>
<dbReference type="AlphaFoldDB" id="A0AAW6P2I9"/>
<dbReference type="GO" id="GO:0003677">
    <property type="term" value="F:DNA binding"/>
    <property type="evidence" value="ECO:0007669"/>
    <property type="project" value="UniProtKB-KW"/>
</dbReference>
<dbReference type="InterPro" id="IPR044946">
    <property type="entry name" value="Restrct_endonuc_typeI_TRD_sf"/>
</dbReference>
<gene>
    <name evidence="5" type="ORF">P3W55_06680</name>
</gene>
<feature type="domain" description="Type I restriction modification DNA specificity" evidence="4">
    <location>
        <begin position="76"/>
        <end position="190"/>
    </location>
</feature>